<gene>
    <name evidence="1" type="ORF">COT24_04450</name>
</gene>
<dbReference type="EMBL" id="PEXU01000049">
    <property type="protein sequence ID" value="PIS42284.1"/>
    <property type="molecule type" value="Genomic_DNA"/>
</dbReference>
<dbReference type="Proteomes" id="UP000231542">
    <property type="component" value="Unassembled WGS sequence"/>
</dbReference>
<evidence type="ECO:0000313" key="2">
    <source>
        <dbReference type="Proteomes" id="UP000231542"/>
    </source>
</evidence>
<protein>
    <submittedName>
        <fullName evidence="1">Uncharacterized protein</fullName>
    </submittedName>
</protein>
<sequence>MSKVKEIKWPQKLILSCGCCNRSTRWLSVDGKCFDCTKETTKGKRVIIVTAIDNFKGANDLSDEED</sequence>
<dbReference type="AlphaFoldDB" id="A0A2H0YUX1"/>
<evidence type="ECO:0000313" key="1">
    <source>
        <dbReference type="EMBL" id="PIS42284.1"/>
    </source>
</evidence>
<proteinExistence type="predicted"/>
<comment type="caution">
    <text evidence="1">The sequence shown here is derived from an EMBL/GenBank/DDBJ whole genome shotgun (WGS) entry which is preliminary data.</text>
</comment>
<accession>A0A2H0YUX1</accession>
<organism evidence="1 2">
    <name type="scientific">Candidatus Kerfeldbacteria bacterium CG08_land_8_20_14_0_20_40_16</name>
    <dbReference type="NCBI Taxonomy" id="2014244"/>
    <lineage>
        <taxon>Bacteria</taxon>
        <taxon>Candidatus Kerfeldiibacteriota</taxon>
    </lineage>
</organism>
<name>A0A2H0YUX1_9BACT</name>
<reference evidence="1 2" key="1">
    <citation type="submission" date="2017-09" db="EMBL/GenBank/DDBJ databases">
        <title>Depth-based differentiation of microbial function through sediment-hosted aquifers and enrichment of novel symbionts in the deep terrestrial subsurface.</title>
        <authorList>
            <person name="Probst A.J."/>
            <person name="Ladd B."/>
            <person name="Jarett J.K."/>
            <person name="Geller-Mcgrath D.E."/>
            <person name="Sieber C.M."/>
            <person name="Emerson J.B."/>
            <person name="Anantharaman K."/>
            <person name="Thomas B.C."/>
            <person name="Malmstrom R."/>
            <person name="Stieglmeier M."/>
            <person name="Klingl A."/>
            <person name="Woyke T."/>
            <person name="Ryan C.M."/>
            <person name="Banfield J.F."/>
        </authorList>
    </citation>
    <scope>NUCLEOTIDE SEQUENCE [LARGE SCALE GENOMIC DNA]</scope>
    <source>
        <strain evidence="1">CG08_land_8_20_14_0_20_40_16</strain>
    </source>
</reference>